<evidence type="ECO:0000256" key="4">
    <source>
        <dbReference type="PROSITE-ProRule" id="PRU00221"/>
    </source>
</evidence>
<dbReference type="InterPro" id="IPR035994">
    <property type="entry name" value="Nucleoside_phosphorylase_sf"/>
</dbReference>
<dbReference type="InterPro" id="IPR036322">
    <property type="entry name" value="WD40_repeat_dom_sf"/>
</dbReference>
<dbReference type="InterPro" id="IPR015943">
    <property type="entry name" value="WD40/YVTN_repeat-like_dom_sf"/>
</dbReference>
<keyword evidence="1 4" id="KW-0853">WD repeat</keyword>
<dbReference type="Pfam" id="PF24883">
    <property type="entry name" value="NPHP3_N"/>
    <property type="match status" value="1"/>
</dbReference>
<dbReference type="InterPro" id="IPR001680">
    <property type="entry name" value="WD40_rpt"/>
</dbReference>
<gene>
    <name evidence="9" type="ORF">TGAM01_v204015</name>
</gene>
<keyword evidence="3" id="KW-0040">ANK repeat</keyword>
<dbReference type="Pfam" id="PF12796">
    <property type="entry name" value="Ank_2"/>
    <property type="match status" value="2"/>
</dbReference>
<dbReference type="RefSeq" id="XP_024405916.1">
    <property type="nucleotide sequence ID" value="XM_024549331.1"/>
</dbReference>
<dbReference type="Gene3D" id="3.40.50.300">
    <property type="entry name" value="P-loop containing nucleotide triphosphate hydrolases"/>
    <property type="match status" value="1"/>
</dbReference>
<name>A0A2P4ZS09_9HYPO</name>
<dbReference type="EMBL" id="JPDN02000011">
    <property type="protein sequence ID" value="PON27066.1"/>
    <property type="molecule type" value="Genomic_DNA"/>
</dbReference>
<evidence type="ECO:0000256" key="3">
    <source>
        <dbReference type="PROSITE-ProRule" id="PRU00023"/>
    </source>
</evidence>
<dbReference type="STRING" id="398673.A0A2P4ZS09"/>
<dbReference type="GeneID" id="29980646"/>
<dbReference type="SUPFAM" id="SSF50978">
    <property type="entry name" value="WD40 repeat-like"/>
    <property type="match status" value="1"/>
</dbReference>
<evidence type="ECO:0008006" key="11">
    <source>
        <dbReference type="Google" id="ProtNLM"/>
    </source>
</evidence>
<evidence type="ECO:0000259" key="8">
    <source>
        <dbReference type="Pfam" id="PF24883"/>
    </source>
</evidence>
<dbReference type="SUPFAM" id="SSF53167">
    <property type="entry name" value="Purine and uridine phosphorylases"/>
    <property type="match status" value="1"/>
</dbReference>
<evidence type="ECO:0000259" key="7">
    <source>
        <dbReference type="Pfam" id="PF22939"/>
    </source>
</evidence>
<proteinExistence type="predicted"/>
<dbReference type="Gene3D" id="3.40.50.1580">
    <property type="entry name" value="Nucleoside phosphorylase domain"/>
    <property type="match status" value="1"/>
</dbReference>
<evidence type="ECO:0000259" key="6">
    <source>
        <dbReference type="Pfam" id="PF01048"/>
    </source>
</evidence>
<protein>
    <recommendedName>
        <fullName evidence="11">Nucleoside phosphorylase domain-containing protein</fullName>
    </recommendedName>
</protein>
<feature type="repeat" description="ANK" evidence="3">
    <location>
        <begin position="879"/>
        <end position="911"/>
    </location>
</feature>
<dbReference type="SMART" id="SM00320">
    <property type="entry name" value="WD40"/>
    <property type="match status" value="2"/>
</dbReference>
<dbReference type="Gene3D" id="2.130.10.10">
    <property type="entry name" value="YVTN repeat-like/Quinoprotein amine dehydrogenase"/>
    <property type="match status" value="2"/>
</dbReference>
<keyword evidence="2" id="KW-0677">Repeat</keyword>
<dbReference type="SMART" id="SM00248">
    <property type="entry name" value="ANK"/>
    <property type="match status" value="5"/>
</dbReference>
<feature type="coiled-coil region" evidence="5">
    <location>
        <begin position="988"/>
        <end position="1022"/>
    </location>
</feature>
<evidence type="ECO:0000256" key="5">
    <source>
        <dbReference type="SAM" id="Coils"/>
    </source>
</evidence>
<dbReference type="InterPro" id="IPR000845">
    <property type="entry name" value="Nucleoside_phosphorylase_d"/>
</dbReference>
<dbReference type="SUPFAM" id="SSF52540">
    <property type="entry name" value="P-loop containing nucleoside triphosphate hydrolases"/>
    <property type="match status" value="1"/>
</dbReference>
<accession>A0A2P4ZS09</accession>
<dbReference type="Pfam" id="PF01048">
    <property type="entry name" value="PNP_UDP_1"/>
    <property type="match status" value="1"/>
</dbReference>
<evidence type="ECO:0000256" key="2">
    <source>
        <dbReference type="ARBA" id="ARBA00022737"/>
    </source>
</evidence>
<reference evidence="9 10" key="1">
    <citation type="journal article" date="2016" name="Genome Announc.">
        <title>Draft Whole-Genome Sequence of Trichoderma gamsii T6085, a Promising Biocontrol Agent of Fusarium Head Blight on Wheat.</title>
        <authorList>
            <person name="Baroncelli R."/>
            <person name="Zapparata A."/>
            <person name="Piaggeschi G."/>
            <person name="Sarrocco S."/>
            <person name="Vannacci G."/>
        </authorList>
    </citation>
    <scope>NUCLEOTIDE SEQUENCE [LARGE SCALE GENOMIC DNA]</scope>
    <source>
        <strain evidence="9 10">T6085</strain>
    </source>
</reference>
<dbReference type="PROSITE" id="PS00678">
    <property type="entry name" value="WD_REPEATS_1"/>
    <property type="match status" value="1"/>
</dbReference>
<dbReference type="PROSITE" id="PS50297">
    <property type="entry name" value="ANK_REP_REGION"/>
    <property type="match status" value="3"/>
</dbReference>
<dbReference type="InterPro" id="IPR027417">
    <property type="entry name" value="P-loop_NTPase"/>
</dbReference>
<organism evidence="9 10">
    <name type="scientific">Trichoderma gamsii</name>
    <dbReference type="NCBI Taxonomy" id="398673"/>
    <lineage>
        <taxon>Eukaryota</taxon>
        <taxon>Fungi</taxon>
        <taxon>Dikarya</taxon>
        <taxon>Ascomycota</taxon>
        <taxon>Pezizomycotina</taxon>
        <taxon>Sordariomycetes</taxon>
        <taxon>Hypocreomycetidae</taxon>
        <taxon>Hypocreales</taxon>
        <taxon>Hypocreaceae</taxon>
        <taxon>Trichoderma</taxon>
    </lineage>
</organism>
<dbReference type="InterPro" id="IPR056884">
    <property type="entry name" value="NPHP3-like_N"/>
</dbReference>
<feature type="repeat" description="WD" evidence="4">
    <location>
        <begin position="1173"/>
        <end position="1215"/>
    </location>
</feature>
<feature type="repeat" description="WD" evidence="4">
    <location>
        <begin position="1218"/>
        <end position="1239"/>
    </location>
</feature>
<dbReference type="PANTHER" id="PTHR46082">
    <property type="entry name" value="ATP/GTP-BINDING PROTEIN-RELATED"/>
    <property type="match status" value="1"/>
</dbReference>
<feature type="repeat" description="ANK" evidence="3">
    <location>
        <begin position="1105"/>
        <end position="1129"/>
    </location>
</feature>
<evidence type="ECO:0000313" key="10">
    <source>
        <dbReference type="Proteomes" id="UP000054821"/>
    </source>
</evidence>
<dbReference type="Pfam" id="PF00400">
    <property type="entry name" value="WD40"/>
    <property type="match status" value="1"/>
</dbReference>
<dbReference type="InterPro" id="IPR054471">
    <property type="entry name" value="GPIID_WHD"/>
</dbReference>
<feature type="domain" description="GPI inositol-deacylase winged helix" evidence="7">
    <location>
        <begin position="665"/>
        <end position="745"/>
    </location>
</feature>
<dbReference type="PROSITE" id="PS50088">
    <property type="entry name" value="ANK_REPEAT"/>
    <property type="match status" value="3"/>
</dbReference>
<dbReference type="InterPro" id="IPR002110">
    <property type="entry name" value="Ankyrin_rpt"/>
</dbReference>
<sequence length="1313" mass="146516">MTWIASLSAMATTKSRSYNDYTIGWVCALPKEQTAATVMLDKRHPDLQNPPGDPNSYTLGSIGEHNIVIACLPLGQIGANSAATIATWMISTFSRIKIGLLVGIGGGVPPNVRLGDVVVSSPTGQFPGVVQWDMGKEHGKLFERTGALSNPPTSLLTALGKIQTAHALGGNKIPAFLQALQRDWPDLASKYLVPKSHQDVLFKSTYAHVIKERGVDEDEEDEEDDCAHCDKAQTVKRKPRNPSVHYGLIASGNRVIRDASFRNQLNKDLGGQVLCVDMEAAGLMNNFPCVVIRGVCDYADSHKNDTWQEYAAVVAAAFAKDLLQYVQSGDIQREMFIQDMIADVHKIVSTSEANITKIASIAQGNENREILNWLTPKDYSIQHHIHMGARQEGTGQWFLNSAKFREWVEADKQMLFCPGIPGAGKTILAAIVIDYLLSRFANDSKVGIAYIYLNFWQQEEHNIEGLFASLLKQLAGGLSSLPLNIKILYCDLERKGVRPTFETVSSILQSIIKMSYKQVFIVADALDECQASNNCQMRFIEGLFFLQQCGAKILATSRRITDIMERFDRSTWLEIRASDDDIRTYIDSQISQGRSKTLLEMRTEASNGIAIAADGMFLLAKLDLDSLLDAKLPHDVRKRLKNLPKGSEAYNIAYQQIMKRVEHQGPKSFKFAKSVLSWVTRAKRPLIISELQHALAICIDSCEFDEKDVPHFQDLISVCAGLVTVDEDSNVIRLSHYTAREYFEKTQNEWFPDANNEIARVCITYLSFDIFETGVSSTDSAFEQRLHSYPFYDYAAHNWGHHARESSTLGHLVLDFLMKEAKMQASSQALFAVKESGKPGYSQDVPKRARGLHLAAYFGIEQVIQSPLDSLGWDPKDDSGRTPLSWAAENGHEVLVRLLLHKGANSRAKDYSSLTPLSWAAMSGHETIVRLLDTGSKLQLEDIAKAARRQLQKFNLMKDSVQMIKDGRKKDEEWQRLSQISKAINIRLDQIKLRQDEIDVELAKLQREKEELNKEKGCKVEERTSLSKLLANDGGKHQQLSNKWIDTQIELDQLRHIDGYKHENKEELEKIRDSILFRWAVEDGYAKIVELLLCGGTDATITNEDGWLPLHAAATKGYVDVVGVLIDMGKVRVDSVDNNGQTALEVATEKGHQDVVNLLLKKGAVGSHRQQIFEDHNGRISSVAFSNDSKLLTSGSWGDRTIKLWDVTTGKRQQTLEASASLDKAVKLWDTATGKSQQTLEVNSYSFPTAFPHLVNLVASGSWDNIVGLWDITRDKCQQILEDHRGHPIAPAAVSHNLEVDVGSVLFAPFKGR</sequence>
<keyword evidence="10" id="KW-1185">Reference proteome</keyword>
<dbReference type="GO" id="GO:0003824">
    <property type="term" value="F:catalytic activity"/>
    <property type="evidence" value="ECO:0007669"/>
    <property type="project" value="InterPro"/>
</dbReference>
<dbReference type="Pfam" id="PF22939">
    <property type="entry name" value="WHD_GPIID"/>
    <property type="match status" value="1"/>
</dbReference>
<comment type="caution">
    <text evidence="9">The sequence shown here is derived from an EMBL/GenBank/DDBJ whole genome shotgun (WGS) entry which is preliminary data.</text>
</comment>
<dbReference type="PANTHER" id="PTHR46082:SF11">
    <property type="entry name" value="AAA+ ATPASE DOMAIN-CONTAINING PROTEIN-RELATED"/>
    <property type="match status" value="1"/>
</dbReference>
<keyword evidence="5" id="KW-0175">Coiled coil</keyword>
<evidence type="ECO:0000256" key="1">
    <source>
        <dbReference type="ARBA" id="ARBA00022574"/>
    </source>
</evidence>
<feature type="domain" description="Nucleoside phosphorylase" evidence="6">
    <location>
        <begin position="23"/>
        <end position="122"/>
    </location>
</feature>
<feature type="repeat" description="ANK" evidence="3">
    <location>
        <begin position="1139"/>
        <end position="1164"/>
    </location>
</feature>
<dbReference type="GO" id="GO:0009116">
    <property type="term" value="P:nucleoside metabolic process"/>
    <property type="evidence" value="ECO:0007669"/>
    <property type="project" value="InterPro"/>
</dbReference>
<dbReference type="Proteomes" id="UP000054821">
    <property type="component" value="Unassembled WGS sequence"/>
</dbReference>
<dbReference type="SUPFAM" id="SSF48403">
    <property type="entry name" value="Ankyrin repeat"/>
    <property type="match status" value="1"/>
</dbReference>
<dbReference type="InterPro" id="IPR053137">
    <property type="entry name" value="NLR-like"/>
</dbReference>
<evidence type="ECO:0000313" key="9">
    <source>
        <dbReference type="EMBL" id="PON27066.1"/>
    </source>
</evidence>
<feature type="domain" description="Nephrocystin 3-like N-terminal" evidence="8">
    <location>
        <begin position="393"/>
        <end position="558"/>
    </location>
</feature>
<dbReference type="Gene3D" id="1.25.40.20">
    <property type="entry name" value="Ankyrin repeat-containing domain"/>
    <property type="match status" value="2"/>
</dbReference>
<dbReference type="InterPro" id="IPR036770">
    <property type="entry name" value="Ankyrin_rpt-contain_sf"/>
</dbReference>
<dbReference type="InterPro" id="IPR019775">
    <property type="entry name" value="WD40_repeat_CS"/>
</dbReference>
<dbReference type="PROSITE" id="PS50082">
    <property type="entry name" value="WD_REPEATS_2"/>
    <property type="match status" value="2"/>
</dbReference>